<keyword evidence="2" id="KW-1185">Reference proteome</keyword>
<proteinExistence type="predicted"/>
<evidence type="ECO:0000313" key="1">
    <source>
        <dbReference type="EMBL" id="KAF2771868.1"/>
    </source>
</evidence>
<dbReference type="Proteomes" id="UP000799436">
    <property type="component" value="Unassembled WGS sequence"/>
</dbReference>
<gene>
    <name evidence="1" type="ORF">EJ03DRAFT_10352</name>
</gene>
<evidence type="ECO:0000313" key="2">
    <source>
        <dbReference type="Proteomes" id="UP000799436"/>
    </source>
</evidence>
<evidence type="ECO:0008006" key="3">
    <source>
        <dbReference type="Google" id="ProtNLM"/>
    </source>
</evidence>
<dbReference type="AlphaFoldDB" id="A0A6G1LHG6"/>
<organism evidence="1 2">
    <name type="scientific">Teratosphaeria nubilosa</name>
    <dbReference type="NCBI Taxonomy" id="161662"/>
    <lineage>
        <taxon>Eukaryota</taxon>
        <taxon>Fungi</taxon>
        <taxon>Dikarya</taxon>
        <taxon>Ascomycota</taxon>
        <taxon>Pezizomycotina</taxon>
        <taxon>Dothideomycetes</taxon>
        <taxon>Dothideomycetidae</taxon>
        <taxon>Mycosphaerellales</taxon>
        <taxon>Teratosphaeriaceae</taxon>
        <taxon>Teratosphaeria</taxon>
    </lineage>
</organism>
<dbReference type="EMBL" id="ML995817">
    <property type="protein sequence ID" value="KAF2771868.1"/>
    <property type="molecule type" value="Genomic_DNA"/>
</dbReference>
<protein>
    <recommendedName>
        <fullName evidence="3">Major facilitator superfamily (MFS) profile domain-containing protein</fullName>
    </recommendedName>
</protein>
<sequence length="106" mass="11844">MLLMISAGACIGAGLSSSYRIHFGMFWIEWNSASWRVPIATNSYSSYYSPFFVLDFLMPDSPRWLIYLGGGGRSSFRSAVSFERQASKYGYSPGVPFSQRCCPPTL</sequence>
<accession>A0A6G1LHG6</accession>
<reference evidence="1" key="1">
    <citation type="journal article" date="2020" name="Stud. Mycol.">
        <title>101 Dothideomycetes genomes: a test case for predicting lifestyles and emergence of pathogens.</title>
        <authorList>
            <person name="Haridas S."/>
            <person name="Albert R."/>
            <person name="Binder M."/>
            <person name="Bloem J."/>
            <person name="Labutti K."/>
            <person name="Salamov A."/>
            <person name="Andreopoulos B."/>
            <person name="Baker S."/>
            <person name="Barry K."/>
            <person name="Bills G."/>
            <person name="Bluhm B."/>
            <person name="Cannon C."/>
            <person name="Castanera R."/>
            <person name="Culley D."/>
            <person name="Daum C."/>
            <person name="Ezra D."/>
            <person name="Gonzalez J."/>
            <person name="Henrissat B."/>
            <person name="Kuo A."/>
            <person name="Liang C."/>
            <person name="Lipzen A."/>
            <person name="Lutzoni F."/>
            <person name="Magnuson J."/>
            <person name="Mondo S."/>
            <person name="Nolan M."/>
            <person name="Ohm R."/>
            <person name="Pangilinan J."/>
            <person name="Park H.-J."/>
            <person name="Ramirez L."/>
            <person name="Alfaro M."/>
            <person name="Sun H."/>
            <person name="Tritt A."/>
            <person name="Yoshinaga Y."/>
            <person name="Zwiers L.-H."/>
            <person name="Turgeon B."/>
            <person name="Goodwin S."/>
            <person name="Spatafora J."/>
            <person name="Crous P."/>
            <person name="Grigoriev I."/>
        </authorList>
    </citation>
    <scope>NUCLEOTIDE SEQUENCE</scope>
    <source>
        <strain evidence="1">CBS 116005</strain>
    </source>
</reference>
<name>A0A6G1LHG6_9PEZI</name>